<dbReference type="InterPro" id="IPR011460">
    <property type="entry name" value="Lcl_C"/>
</dbReference>
<dbReference type="OrthoDB" id="9800341at2"/>
<dbReference type="EMBL" id="AONC01000025">
    <property type="protein sequence ID" value="EXJ15612.1"/>
    <property type="molecule type" value="Genomic_DNA"/>
</dbReference>
<dbReference type="PATRIC" id="fig|1249627.3.peg.1804"/>
<keyword evidence="5" id="KW-1185">Reference proteome</keyword>
<feature type="domain" description="Lcl C-terminal" evidence="3">
    <location>
        <begin position="141"/>
        <end position="293"/>
    </location>
</feature>
<dbReference type="eggNOG" id="COG1262">
    <property type="taxonomic scope" value="Bacteria"/>
</dbReference>
<protein>
    <recommendedName>
        <fullName evidence="3">Lcl C-terminal domain-containing protein</fullName>
    </recommendedName>
</protein>
<evidence type="ECO:0000259" key="3">
    <source>
        <dbReference type="Pfam" id="PF07603"/>
    </source>
</evidence>
<reference evidence="4 5" key="1">
    <citation type="submission" date="2012-11" db="EMBL/GenBank/DDBJ databases">
        <title>Genome assembly of Thiorhodococcus sp. AK35.</title>
        <authorList>
            <person name="Nupur N."/>
            <person name="Khatri I."/>
            <person name="Subramanian S."/>
            <person name="Pinnaka A."/>
        </authorList>
    </citation>
    <scope>NUCLEOTIDE SEQUENCE [LARGE SCALE GENOMIC DNA]</scope>
    <source>
        <strain evidence="4 5">AK35</strain>
    </source>
</reference>
<accession>W9VHT7</accession>
<gene>
    <name evidence="4" type="ORF">D779_1354</name>
</gene>
<dbReference type="STRING" id="1249627.D779_1354"/>
<evidence type="ECO:0000313" key="4">
    <source>
        <dbReference type="EMBL" id="EXJ15612.1"/>
    </source>
</evidence>
<dbReference type="Proteomes" id="UP000019460">
    <property type="component" value="Unassembled WGS sequence"/>
</dbReference>
<evidence type="ECO:0000256" key="1">
    <source>
        <dbReference type="SAM" id="MobiDB-lite"/>
    </source>
</evidence>
<comment type="caution">
    <text evidence="4">The sequence shown here is derived from an EMBL/GenBank/DDBJ whole genome shotgun (WGS) entry which is preliminary data.</text>
</comment>
<proteinExistence type="predicted"/>
<dbReference type="PANTHER" id="PTHR35812">
    <property type="entry name" value="LIPOPROTEIN"/>
    <property type="match status" value="1"/>
</dbReference>
<evidence type="ECO:0000313" key="5">
    <source>
        <dbReference type="Proteomes" id="UP000019460"/>
    </source>
</evidence>
<feature type="chain" id="PRO_5004930455" description="Lcl C-terminal domain-containing protein" evidence="2">
    <location>
        <begin position="32"/>
        <end position="491"/>
    </location>
</feature>
<sequence>MELEMLTPATPTIHTPALLSVLGLMASCAMAQTTASPDMRPPPAAVEACAGLGEEAACVFTGPHGEREGLCLAGPDPSKSLACVPTADIPDLTYPILDSGQSQCYDAAGTDIQCPNADEPFAGQDAQHRGWNPVFEDQGDGTVLERVTGLVWQTSPDTDGDGLIHASDKLTYAEALDHCEGLTLGGRDDWRLPDIKTLYSLIDFSGTDPSGTDESTGTDLRPFIDTEHFDFAYGDTTAGERLIDAQYASSTLYVSDMGFDARTLFGVNFADGRIKGYGLDHRSGEKTFYVICVSGNAGYGVNAFADNGDGTVSDAATGLMWSRQDSGIEAPQGLDWREALDWVQTRNAQGYLGHRDWRLPNAKELQSLVDYGRAPDATGGPAIDPLFETTAMVNEAGQTDFPYIWSSTTHASASSRPGANAAYLSFGRALGYMEDGWYDVHGAGAQRSDPKTGDPGDYPYGHGPQGDAIRIYNAVRLVRDLEGTDPVAGAD</sequence>
<feature type="region of interest" description="Disordered" evidence="1">
    <location>
        <begin position="443"/>
        <end position="463"/>
    </location>
</feature>
<keyword evidence="2" id="KW-0732">Signal</keyword>
<dbReference type="Pfam" id="PF07603">
    <property type="entry name" value="Lcl_C"/>
    <property type="match status" value="2"/>
</dbReference>
<evidence type="ECO:0000256" key="2">
    <source>
        <dbReference type="SAM" id="SignalP"/>
    </source>
</evidence>
<feature type="domain" description="Lcl C-terminal" evidence="3">
    <location>
        <begin position="310"/>
        <end position="427"/>
    </location>
</feature>
<organism evidence="4 5">
    <name type="scientific">Imhoffiella purpurea</name>
    <dbReference type="NCBI Taxonomy" id="1249627"/>
    <lineage>
        <taxon>Bacteria</taxon>
        <taxon>Pseudomonadati</taxon>
        <taxon>Pseudomonadota</taxon>
        <taxon>Gammaproteobacteria</taxon>
        <taxon>Chromatiales</taxon>
        <taxon>Chromatiaceae</taxon>
        <taxon>Imhoffiella</taxon>
    </lineage>
</organism>
<dbReference type="AlphaFoldDB" id="W9VHT7"/>
<feature type="signal peptide" evidence="2">
    <location>
        <begin position="1"/>
        <end position="31"/>
    </location>
</feature>
<dbReference type="PANTHER" id="PTHR35812:SF1">
    <property type="entry name" value="LIPOPROTEIN"/>
    <property type="match status" value="1"/>
</dbReference>
<name>W9VHT7_9GAMM</name>